<feature type="chain" id="PRO_5017634472" description="Curlin" evidence="4">
    <location>
        <begin position="27"/>
        <end position="136"/>
    </location>
</feature>
<evidence type="ECO:0000256" key="2">
    <source>
        <dbReference type="ARBA" id="ARBA00022729"/>
    </source>
</evidence>
<dbReference type="GO" id="GO:0007155">
    <property type="term" value="P:cell adhesion"/>
    <property type="evidence" value="ECO:0007669"/>
    <property type="project" value="InterPro"/>
</dbReference>
<gene>
    <name evidence="5" type="ORF">DSL64_22735</name>
</gene>
<evidence type="ECO:0008006" key="7">
    <source>
        <dbReference type="Google" id="ProtNLM"/>
    </source>
</evidence>
<accession>A0A3D8Y5R9</accession>
<protein>
    <recommendedName>
        <fullName evidence="7">Curlin</fullName>
    </recommendedName>
</protein>
<dbReference type="Proteomes" id="UP000256373">
    <property type="component" value="Unassembled WGS sequence"/>
</dbReference>
<evidence type="ECO:0000313" key="6">
    <source>
        <dbReference type="Proteomes" id="UP000256373"/>
    </source>
</evidence>
<dbReference type="AlphaFoldDB" id="A0A3D8Y5R9"/>
<proteinExistence type="inferred from homology"/>
<comment type="caution">
    <text evidence="5">The sequence shown here is derived from an EMBL/GenBank/DDBJ whole genome shotgun (WGS) entry which is preliminary data.</text>
</comment>
<feature type="compositionally biased region" description="Polar residues" evidence="3">
    <location>
        <begin position="57"/>
        <end position="87"/>
    </location>
</feature>
<dbReference type="InterPro" id="IPR009742">
    <property type="entry name" value="Curlin_rpt"/>
</dbReference>
<dbReference type="EMBL" id="QNUL01000025">
    <property type="protein sequence ID" value="REA57753.1"/>
    <property type="molecule type" value="Genomic_DNA"/>
</dbReference>
<feature type="region of interest" description="Disordered" evidence="3">
    <location>
        <begin position="57"/>
        <end position="136"/>
    </location>
</feature>
<dbReference type="Pfam" id="PF07012">
    <property type="entry name" value="Curlin_rpt"/>
    <property type="match status" value="1"/>
</dbReference>
<evidence type="ECO:0000313" key="5">
    <source>
        <dbReference type="EMBL" id="REA57753.1"/>
    </source>
</evidence>
<comment type="similarity">
    <text evidence="1">Belongs to the CsgA/CsgB family.</text>
</comment>
<feature type="signal peptide" evidence="4">
    <location>
        <begin position="1"/>
        <end position="26"/>
    </location>
</feature>
<evidence type="ECO:0000256" key="3">
    <source>
        <dbReference type="SAM" id="MobiDB-lite"/>
    </source>
</evidence>
<feature type="compositionally biased region" description="Polar residues" evidence="3">
    <location>
        <begin position="96"/>
        <end position="115"/>
    </location>
</feature>
<dbReference type="GO" id="GO:0009289">
    <property type="term" value="C:pilus"/>
    <property type="evidence" value="ECO:0007669"/>
    <property type="project" value="InterPro"/>
</dbReference>
<sequence length="136" mass="14749">MKTFKVLNIKSVFGMVIAFLSQQAYAQHKVEKPMTDQQKSKDTVEMTADGLKVTQTGSANHVEINQSAGRTSVAGNTRTTIIDQNGNRIVYHSDNADSTSHVKVRQSGSGNNVVIRQSGGGNSVKVSQSPEKKKEE</sequence>
<evidence type="ECO:0000256" key="4">
    <source>
        <dbReference type="SAM" id="SignalP"/>
    </source>
</evidence>
<dbReference type="RefSeq" id="WP_115833244.1">
    <property type="nucleotide sequence ID" value="NZ_QNUL01000025.1"/>
</dbReference>
<keyword evidence="6" id="KW-1185">Reference proteome</keyword>
<keyword evidence="2 4" id="KW-0732">Signal</keyword>
<reference evidence="5 6" key="1">
    <citation type="submission" date="2018-07" db="EMBL/GenBank/DDBJ databases">
        <title>Dyadobacter roseus sp. nov., isolated from rose rhizosphere soil.</title>
        <authorList>
            <person name="Chen L."/>
        </authorList>
    </citation>
    <scope>NUCLEOTIDE SEQUENCE [LARGE SCALE GENOMIC DNA]</scope>
    <source>
        <strain evidence="5 6">RS19</strain>
    </source>
</reference>
<organism evidence="5 6">
    <name type="scientific">Dyadobacter luteus</name>
    <dbReference type="NCBI Taxonomy" id="2259619"/>
    <lineage>
        <taxon>Bacteria</taxon>
        <taxon>Pseudomonadati</taxon>
        <taxon>Bacteroidota</taxon>
        <taxon>Cytophagia</taxon>
        <taxon>Cytophagales</taxon>
        <taxon>Spirosomataceae</taxon>
        <taxon>Dyadobacter</taxon>
    </lineage>
</organism>
<name>A0A3D8Y5R9_9BACT</name>
<evidence type="ECO:0000256" key="1">
    <source>
        <dbReference type="ARBA" id="ARBA00009766"/>
    </source>
</evidence>